<proteinExistence type="predicted"/>
<dbReference type="InterPro" id="IPR013783">
    <property type="entry name" value="Ig-like_fold"/>
</dbReference>
<accession>A0ABN9L5U3</accession>
<sequence>MGSNVIELAQFHHSFPPHCPDTILISDLGESRGEVTVSPEPHLDVLWGNGLIPEDTPWSILFANMDPTYASFVVRNLIPARSYQFRLCAVNDVGKGQFSKETQRVTLPEEPPSAAPQHVLATGRTNQSIMIQWQSPPENHQNGVLKGYVISLRMFCFTSIESSFDRMLSAHSNSFQMQNHTPGIHP</sequence>
<organism evidence="3 4">
    <name type="scientific">Ranitomeya imitator</name>
    <name type="common">mimic poison frog</name>
    <dbReference type="NCBI Taxonomy" id="111125"/>
    <lineage>
        <taxon>Eukaryota</taxon>
        <taxon>Metazoa</taxon>
        <taxon>Chordata</taxon>
        <taxon>Craniata</taxon>
        <taxon>Vertebrata</taxon>
        <taxon>Euteleostomi</taxon>
        <taxon>Amphibia</taxon>
        <taxon>Batrachia</taxon>
        <taxon>Anura</taxon>
        <taxon>Neobatrachia</taxon>
        <taxon>Hyloidea</taxon>
        <taxon>Dendrobatidae</taxon>
        <taxon>Dendrobatinae</taxon>
        <taxon>Ranitomeya</taxon>
    </lineage>
</organism>
<evidence type="ECO:0000256" key="1">
    <source>
        <dbReference type="ARBA" id="ARBA00023157"/>
    </source>
</evidence>
<name>A0ABN9L5U3_9NEOB</name>
<dbReference type="PANTHER" id="PTHR44170:SF6">
    <property type="entry name" value="CONTACTIN"/>
    <property type="match status" value="1"/>
</dbReference>
<dbReference type="PROSITE" id="PS50853">
    <property type="entry name" value="FN3"/>
    <property type="match status" value="2"/>
</dbReference>
<dbReference type="SUPFAM" id="SSF49265">
    <property type="entry name" value="Fibronectin type III"/>
    <property type="match status" value="1"/>
</dbReference>
<dbReference type="InterPro" id="IPR036116">
    <property type="entry name" value="FN3_sf"/>
</dbReference>
<keyword evidence="1" id="KW-1015">Disulfide bond</keyword>
<dbReference type="EMBL" id="CAUEEQ010008329">
    <property type="protein sequence ID" value="CAJ0932164.1"/>
    <property type="molecule type" value="Genomic_DNA"/>
</dbReference>
<evidence type="ECO:0000313" key="3">
    <source>
        <dbReference type="EMBL" id="CAJ0932164.1"/>
    </source>
</evidence>
<reference evidence="3" key="1">
    <citation type="submission" date="2023-07" db="EMBL/GenBank/DDBJ databases">
        <authorList>
            <person name="Stuckert A."/>
        </authorList>
    </citation>
    <scope>NUCLEOTIDE SEQUENCE</scope>
</reference>
<dbReference type="PANTHER" id="PTHR44170">
    <property type="entry name" value="PROTEIN SIDEKICK"/>
    <property type="match status" value="1"/>
</dbReference>
<feature type="domain" description="Fibronectin type-III" evidence="2">
    <location>
        <begin position="19"/>
        <end position="110"/>
    </location>
</feature>
<evidence type="ECO:0000259" key="2">
    <source>
        <dbReference type="PROSITE" id="PS50853"/>
    </source>
</evidence>
<dbReference type="CDD" id="cd00063">
    <property type="entry name" value="FN3"/>
    <property type="match status" value="1"/>
</dbReference>
<evidence type="ECO:0000313" key="4">
    <source>
        <dbReference type="Proteomes" id="UP001176940"/>
    </source>
</evidence>
<dbReference type="InterPro" id="IPR003961">
    <property type="entry name" value="FN3_dom"/>
</dbReference>
<dbReference type="Proteomes" id="UP001176940">
    <property type="component" value="Unassembled WGS sequence"/>
</dbReference>
<comment type="caution">
    <text evidence="3">The sequence shown here is derived from an EMBL/GenBank/DDBJ whole genome shotgun (WGS) entry which is preliminary data.</text>
</comment>
<dbReference type="Gene3D" id="2.60.40.10">
    <property type="entry name" value="Immunoglobulins"/>
    <property type="match status" value="2"/>
</dbReference>
<protein>
    <recommendedName>
        <fullName evidence="2">Fibronectin type-III domain-containing protein</fullName>
    </recommendedName>
</protein>
<keyword evidence="4" id="KW-1185">Reference proteome</keyword>
<gene>
    <name evidence="3" type="ORF">RIMI_LOCUS4994052</name>
</gene>
<feature type="domain" description="Fibronectin type-III" evidence="2">
    <location>
        <begin position="115"/>
        <end position="186"/>
    </location>
</feature>
<dbReference type="SMART" id="SM00060">
    <property type="entry name" value="FN3"/>
    <property type="match status" value="1"/>
</dbReference>